<dbReference type="Proteomes" id="UP001221838">
    <property type="component" value="Unassembled WGS sequence"/>
</dbReference>
<dbReference type="SUPFAM" id="SSF47336">
    <property type="entry name" value="ACP-like"/>
    <property type="match status" value="2"/>
</dbReference>
<organism evidence="13 14">
    <name type="scientific">Stigmatella ashevillensis</name>
    <dbReference type="NCBI Taxonomy" id="2995309"/>
    <lineage>
        <taxon>Bacteria</taxon>
        <taxon>Pseudomonadati</taxon>
        <taxon>Myxococcota</taxon>
        <taxon>Myxococcia</taxon>
        <taxon>Myxococcales</taxon>
        <taxon>Cystobacterineae</taxon>
        <taxon>Archangiaceae</taxon>
        <taxon>Stigmatella</taxon>
    </lineage>
</organism>
<dbReference type="Pfam" id="PF02801">
    <property type="entry name" value="Ketoacyl-synt_C"/>
    <property type="match status" value="2"/>
</dbReference>
<feature type="active site" description="Proton acceptor; for dehydratase activity" evidence="8">
    <location>
        <position position="1089"/>
    </location>
</feature>
<dbReference type="SMART" id="SM01294">
    <property type="entry name" value="PKS_PP_betabranch"/>
    <property type="match status" value="2"/>
</dbReference>
<dbReference type="RefSeq" id="WP_272136505.1">
    <property type="nucleotide sequence ID" value="NZ_JAQNDM010000002.1"/>
</dbReference>
<evidence type="ECO:0000256" key="4">
    <source>
        <dbReference type="ARBA" id="ARBA00022490"/>
    </source>
</evidence>
<reference evidence="13 14" key="1">
    <citation type="submission" date="2022-11" db="EMBL/GenBank/DDBJ databases">
        <title>Minimal conservation of predation-associated metabolite biosynthetic gene clusters underscores biosynthetic potential of Myxococcota including descriptions for ten novel species: Archangium lansinium sp. nov., Myxococcus landrumus sp. nov., Nannocystis bai.</title>
        <authorList>
            <person name="Ahearne A."/>
            <person name="Stevens C."/>
            <person name="Dowd S."/>
        </authorList>
    </citation>
    <scope>NUCLEOTIDE SEQUENCE [LARGE SCALE GENOMIC DNA]</scope>
    <source>
        <strain evidence="13 14">NCWAL01</strain>
    </source>
</reference>
<keyword evidence="5" id="KW-0597">Phosphoprotein</keyword>
<dbReference type="Gene3D" id="1.10.1200.10">
    <property type="entry name" value="ACP-like"/>
    <property type="match status" value="2"/>
</dbReference>
<comment type="caution">
    <text evidence="13">The sequence shown here is derived from an EMBL/GenBank/DDBJ whole genome shotgun (WGS) entry which is preliminary data.</text>
</comment>
<dbReference type="InterPro" id="IPR020807">
    <property type="entry name" value="PKS_DH"/>
</dbReference>
<feature type="domain" description="PKS/mFAS DH" evidence="12">
    <location>
        <begin position="1"/>
        <end position="281"/>
    </location>
</feature>
<evidence type="ECO:0000256" key="9">
    <source>
        <dbReference type="SAM" id="MobiDB-lite"/>
    </source>
</evidence>
<feature type="active site" description="Proton donor; for dehydratase activity" evidence="8">
    <location>
        <position position="1255"/>
    </location>
</feature>
<dbReference type="InterPro" id="IPR036736">
    <property type="entry name" value="ACP-like_sf"/>
</dbReference>
<dbReference type="SMART" id="SM00822">
    <property type="entry name" value="PKS_KR"/>
    <property type="match status" value="1"/>
</dbReference>
<feature type="region of interest" description="N-terminal hotdog fold" evidence="8">
    <location>
        <begin position="1"/>
        <end position="119"/>
    </location>
</feature>
<evidence type="ECO:0000256" key="2">
    <source>
        <dbReference type="ARBA" id="ARBA00004792"/>
    </source>
</evidence>
<keyword evidence="3" id="KW-0596">Phosphopantetheine</keyword>
<feature type="active site" description="Proton donor; for dehydratase activity" evidence="8">
    <location>
        <position position="194"/>
    </location>
</feature>
<feature type="region of interest" description="N-terminal hotdog fold" evidence="8">
    <location>
        <begin position="1060"/>
        <end position="1176"/>
    </location>
</feature>
<dbReference type="SUPFAM" id="SSF51735">
    <property type="entry name" value="NAD(P)-binding Rossmann-fold domains"/>
    <property type="match status" value="2"/>
</dbReference>
<feature type="domain" description="Ketosynthase family 3 (KS3)" evidence="11">
    <location>
        <begin position="2018"/>
        <end position="2442"/>
    </location>
</feature>
<evidence type="ECO:0000313" key="13">
    <source>
        <dbReference type="EMBL" id="MDC0708550.1"/>
    </source>
</evidence>
<dbReference type="InterPro" id="IPR020841">
    <property type="entry name" value="PKS_Beta-ketoAc_synthase_dom"/>
</dbReference>
<feature type="active site" description="Proton acceptor; for dehydratase activity" evidence="8">
    <location>
        <position position="22"/>
    </location>
</feature>
<dbReference type="Pfam" id="PF14765">
    <property type="entry name" value="PS-DH"/>
    <property type="match status" value="2"/>
</dbReference>
<evidence type="ECO:0000313" key="14">
    <source>
        <dbReference type="Proteomes" id="UP001221838"/>
    </source>
</evidence>
<evidence type="ECO:0000256" key="5">
    <source>
        <dbReference type="ARBA" id="ARBA00022553"/>
    </source>
</evidence>
<feature type="domain" description="Carrier" evidence="10">
    <location>
        <begin position="1882"/>
        <end position="1956"/>
    </location>
</feature>
<feature type="region of interest" description="Disordered" evidence="9">
    <location>
        <begin position="1965"/>
        <end position="2002"/>
    </location>
</feature>
<dbReference type="PROSITE" id="PS00606">
    <property type="entry name" value="KS3_1"/>
    <property type="match status" value="2"/>
</dbReference>
<dbReference type="SMART" id="SM00825">
    <property type="entry name" value="PKS_KS"/>
    <property type="match status" value="2"/>
</dbReference>
<dbReference type="CDD" id="cd08953">
    <property type="entry name" value="KR_2_SDR_x"/>
    <property type="match status" value="1"/>
</dbReference>
<dbReference type="InterPro" id="IPR057326">
    <property type="entry name" value="KR_dom"/>
</dbReference>
<feature type="region of interest" description="C-terminal hotdog fold" evidence="8">
    <location>
        <begin position="1194"/>
        <end position="1342"/>
    </location>
</feature>
<dbReference type="Pfam" id="PF22336">
    <property type="entry name" value="RhiE-like_linker"/>
    <property type="match status" value="1"/>
</dbReference>
<feature type="domain" description="PKS/mFAS DH" evidence="12">
    <location>
        <begin position="1060"/>
        <end position="1342"/>
    </location>
</feature>
<dbReference type="InterPro" id="IPR014031">
    <property type="entry name" value="Ketoacyl_synth_C"/>
</dbReference>
<dbReference type="InterPro" id="IPR049900">
    <property type="entry name" value="PKS_mFAS_DH"/>
</dbReference>
<comment type="subcellular location">
    <subcellularLocation>
        <location evidence="1">Cytoplasm</location>
    </subcellularLocation>
</comment>
<dbReference type="Gene3D" id="3.40.50.720">
    <property type="entry name" value="NAD(P)-binding Rossmann-like Domain"/>
    <property type="match status" value="1"/>
</dbReference>
<dbReference type="Gene3D" id="3.10.129.110">
    <property type="entry name" value="Polyketide synthase dehydratase"/>
    <property type="match status" value="2"/>
</dbReference>
<feature type="domain" description="Carrier" evidence="10">
    <location>
        <begin position="317"/>
        <end position="394"/>
    </location>
</feature>
<dbReference type="InterPro" id="IPR054514">
    <property type="entry name" value="RhiE-like_linker"/>
</dbReference>
<proteinExistence type="predicted"/>
<dbReference type="InterPro" id="IPR014030">
    <property type="entry name" value="Ketoacyl_synth_N"/>
</dbReference>
<dbReference type="PANTHER" id="PTHR43775">
    <property type="entry name" value="FATTY ACID SYNTHASE"/>
    <property type="match status" value="1"/>
</dbReference>
<dbReference type="Gene3D" id="1.10.1240.100">
    <property type="match status" value="1"/>
</dbReference>
<dbReference type="InterPro" id="IPR036291">
    <property type="entry name" value="NAD(P)-bd_dom_sf"/>
</dbReference>
<dbReference type="Gene3D" id="3.40.47.10">
    <property type="match status" value="2"/>
</dbReference>
<dbReference type="InterPro" id="IPR016039">
    <property type="entry name" value="Thiolase-like"/>
</dbReference>
<dbReference type="EMBL" id="JAQNDM010000002">
    <property type="protein sequence ID" value="MDC0708550.1"/>
    <property type="molecule type" value="Genomic_DNA"/>
</dbReference>
<evidence type="ECO:0000256" key="1">
    <source>
        <dbReference type="ARBA" id="ARBA00004496"/>
    </source>
</evidence>
<evidence type="ECO:0000256" key="7">
    <source>
        <dbReference type="ARBA" id="ARBA00022737"/>
    </source>
</evidence>
<dbReference type="Pfam" id="PF00550">
    <property type="entry name" value="PP-binding"/>
    <property type="match status" value="2"/>
</dbReference>
<name>A0ABT5D4F9_9BACT</name>
<feature type="region of interest" description="Disordered" evidence="9">
    <location>
        <begin position="400"/>
        <end position="424"/>
    </location>
</feature>
<feature type="region of interest" description="Disordered" evidence="9">
    <location>
        <begin position="286"/>
        <end position="319"/>
    </location>
</feature>
<dbReference type="PROSITE" id="PS52004">
    <property type="entry name" value="KS3_2"/>
    <property type="match status" value="2"/>
</dbReference>
<evidence type="ECO:0000259" key="12">
    <source>
        <dbReference type="PROSITE" id="PS52019"/>
    </source>
</evidence>
<dbReference type="InterPro" id="IPR013968">
    <property type="entry name" value="PKS_KR"/>
</dbReference>
<dbReference type="SUPFAM" id="SSF53901">
    <property type="entry name" value="Thiolase-like"/>
    <property type="match status" value="2"/>
</dbReference>
<dbReference type="InterPro" id="IPR049551">
    <property type="entry name" value="PKS_DH_C"/>
</dbReference>
<accession>A0ABT5D4F9</accession>
<keyword evidence="6" id="KW-0808">Transferase</keyword>
<feature type="region of interest" description="C-terminal hotdog fold" evidence="8">
    <location>
        <begin position="133"/>
        <end position="281"/>
    </location>
</feature>
<dbReference type="SMART" id="SM00823">
    <property type="entry name" value="PKS_PP"/>
    <property type="match status" value="2"/>
</dbReference>
<gene>
    <name evidence="13" type="ORF">POL68_08720</name>
</gene>
<sequence length="2515" mass="274572">MAITTKRFKTTVLHDDYMVRDHLVHGVRILPGVFFLDLSYRMARQMGLDTQQVELRRCLFIEPIAVTEAYDKQVQISIEPQEGHAVISVESRKVKNGAALEEQWTSNFTGELHLVAPGPVPRLDVSRIQAEASRKADADELYAFARSVEIHHQEFMKALGTLHYGPKSLLAEVTLSGLAQGYLDHFHIHPAYLDFSTLMPFCLFEKDAATDRQPFIPIFIEAFRAYGPLSRSCYAYVEQTQRQSLATDTVYSDIQLFGQDGELLVHFRKFCAKKIRTKGLITQHQTVSAPVEASREPSPKPAAAPPPAPSRVSTSSDPRERVQAELAAIVARALKRAPEDVDPRAGFYEQGLASVDLLQIVRSLEARLGRELYPTLLFEYTTVSALSGYLVEQFGDLLTGPQETSVPEPAATPQAAPPQAAPAALAHVEPPKPAHRARATHEEGPSDEIAIVGVAGRYPQARTLAEFWNNLKAGRDCITEVPPSRWDVSEYFDAERGKPGRTYSKWGGFVDGVDEFDPLFFNISPREAEMMDPQERLFLETAWATLEDAGYTRERLGTGKGNDIGVFAGVMWSDYQLFGLEESLKGNPVVAGSWFSSVANRVSYFLNLQGPSIPLDTACSSSLYAIHLACESIRRGECSAALAGGVNASLHPSKYVKLSELQMLSSDGRCRTFGKGGSGYVPGEGVGAVLLKPLKRAIADGDHIYAVIRSTAINHGGRTSGFSVPSPDAQARLIREALARARVPVSSISYIEAHGTGTSLGDPIEIAGLTSAFRGESSEKGFCAVGSLKSNIGHLEAAAGIAGLTKILLCMKHRTLVPSLHSRELNPSIPFTDTPFYVPQEARPWEKRAGHPRRAGISSFGAGGANAHIVLEEYEDPRSGHEAALGHHPQLIVLSARTPERLQEQVRQFRDFLATNSEARLEDVAYTLQVGRETMEARLAVVAHDRAELRRTLDGYLEGSPEASRHVLTGHVKRNTGGLGSESEDQAYLHSLWQGGKLSKLASLWTEGAEITWNKLEHPVAARCIPLPTYPFARKRCWVPQKPANAVMAKPREAAMPALHPLLDANTSTLEGSRFQKHFSGSEFYVADHVVREHRLLPGVVSLEMARAAGVFASESDVFHLQNIVWLSPLVVDEPRNVTLRLQPRNAHVEFELVTGTGSQANVHVRGKFTSRRKDTVQEQPPQSSLEEIRRRCTQQIDHPAVYAGFTGRGFRYGPGLRVIQTLRTGPQEALAELRLPEHLLGDASAYVLHPALLDGALQAVSGLTPPSTSGESELLPFSLGEVHVFGPLPAHCFVHVTQSVGHEGPAGAAHRFHLHLLDETGRELATLRDFTLRRMAREELPSRPAAGTAKGLLVYEPCWEDTPAQAPSNLAEGSAQRPVLLFERDEEQAQELRRLLREQHSESPIILVQPGEGFRCISPESYQIDPAREEDYRQLLEALRERGLRPSALFHLWNRAARPLAFDGAVDASSLASDLKEQFRLGLQSLFLLVRTLPTLRLKERLPIIYAFHGEGDQPQHSAVAGLARSAVLENPKAQVRTVQLTERSAGASTDWNILLREAQASDAVEVRWTASGRQARRFSEIPLPSSEERSPGLLRNQGVYLITGGAGGLGLVFARYLARQCQARIALVGRSPLDTERRAALAGLEALGAEVLYLAVDVADAAALRGAVTQVRDRFGALHGIIHAAGVIEDAMAVNKSLDSFKRVLAPKSLGTLNLDNATRSVPLDFMVLFSSASAVFGSLGQTDYAAGNQFMDSFASLRESLRERGLRSGRTLSLNWPLWREGGMRIHAEVEEMILRNTGLRVLETEQGLAAFASVQALPHAQLMPLVGDTAIIHKRIELASRPVVRRPAAPRPLTIVPPSQDPLPTPVPLAPNPGEQQAHLEQGLSAICSTLLKVAEDELDVEADFSDYGVDSLMIMKLLDHVEEHYGVSLDPSALTEHPSIRSLAKHLVKDHGGALQVKVPPQATHSPPQLHAVPDLTSSGTGTPPPLRPATEAPTLPTPPPFLASAARTDNTPRRVAVIGMACRFPGSSNIEAFWDNLTAARDLITTVPVERWNAEQYYDPRKAIPNKSYSKWGGFMTGVDLFDAAFFGISSQDAAWMDPQQRIALETAQELLDRSGYSKDEVAHTRTAVFLGATANDYVRSGFRGKAPSTPQLLLNTLQNMVAARISHFYDLRGPSLIVDTACSSSLVAIHHACRSIQAGESDMAIAGGLYLLLDPFLHVSFSQAQVLSTDGRTRIFDRTANGFTPGEGVGMVLLKDYEQAVRDGDRILATVLGSAVNNDGRTLGATMPSKEAQVAVIEGALHAAAISADSISYLETHGSGNAFGDPLEIHAASEVYGRHTNQRQYCGVGSVKSNIGALLQAGGAASFIKTVLSLQHRQLPATLHCEEPHRRFRFAETPFFPVTTSRPWEPQSKVRRAAISALGMGGTNCHLILGEGNEQHPGYQPTRQPLPMTQLQRKRYWVSPAEPLAVPQEAPQMEQVLDALSQGTMALDEAVHTLLSGDTAKLRN</sequence>
<dbReference type="PROSITE" id="PS50075">
    <property type="entry name" value="CARRIER"/>
    <property type="match status" value="2"/>
</dbReference>
<dbReference type="InterPro" id="IPR009081">
    <property type="entry name" value="PP-bd_ACP"/>
</dbReference>
<evidence type="ECO:0000256" key="3">
    <source>
        <dbReference type="ARBA" id="ARBA00022450"/>
    </source>
</evidence>
<dbReference type="Pfam" id="PF00109">
    <property type="entry name" value="ketoacyl-synt"/>
    <property type="match status" value="2"/>
</dbReference>
<dbReference type="CDD" id="cd00833">
    <property type="entry name" value="PKS"/>
    <property type="match status" value="2"/>
</dbReference>
<evidence type="ECO:0000256" key="8">
    <source>
        <dbReference type="PROSITE-ProRule" id="PRU01363"/>
    </source>
</evidence>
<evidence type="ECO:0000259" key="10">
    <source>
        <dbReference type="PROSITE" id="PS50075"/>
    </source>
</evidence>
<evidence type="ECO:0000256" key="6">
    <source>
        <dbReference type="ARBA" id="ARBA00022679"/>
    </source>
</evidence>
<feature type="domain" description="Ketosynthase family 3 (KS3)" evidence="11">
    <location>
        <begin position="446"/>
        <end position="873"/>
    </location>
</feature>
<dbReference type="Pfam" id="PF21089">
    <property type="entry name" value="PKS_DH_N"/>
    <property type="match status" value="2"/>
</dbReference>
<comment type="pathway">
    <text evidence="2">Antibiotic biosynthesis.</text>
</comment>
<dbReference type="InterPro" id="IPR006162">
    <property type="entry name" value="Ppantetheine_attach_site"/>
</dbReference>
<dbReference type="SMART" id="SM00826">
    <property type="entry name" value="PKS_DH"/>
    <property type="match status" value="1"/>
</dbReference>
<dbReference type="InterPro" id="IPR020806">
    <property type="entry name" value="PKS_PP-bd"/>
</dbReference>
<dbReference type="InterPro" id="IPR050091">
    <property type="entry name" value="PKS_NRPS_Biosynth_Enz"/>
</dbReference>
<dbReference type="Pfam" id="PF08659">
    <property type="entry name" value="KR"/>
    <property type="match status" value="1"/>
</dbReference>
<feature type="compositionally biased region" description="Pro residues" evidence="9">
    <location>
        <begin position="299"/>
        <end position="309"/>
    </location>
</feature>
<keyword evidence="7" id="KW-0677">Repeat</keyword>
<dbReference type="PROSITE" id="PS00012">
    <property type="entry name" value="PHOSPHOPANTETHEINE"/>
    <property type="match status" value="1"/>
</dbReference>
<dbReference type="InterPro" id="IPR049552">
    <property type="entry name" value="PKS_DH_N"/>
</dbReference>
<keyword evidence="4" id="KW-0963">Cytoplasm</keyword>
<evidence type="ECO:0000259" key="11">
    <source>
        <dbReference type="PROSITE" id="PS52004"/>
    </source>
</evidence>
<keyword evidence="14" id="KW-1185">Reference proteome</keyword>
<protein>
    <submittedName>
        <fullName evidence="13">SDR family NAD(P)-dependent oxidoreductase</fullName>
    </submittedName>
</protein>
<dbReference type="PANTHER" id="PTHR43775:SF37">
    <property type="entry name" value="SI:DKEY-61P9.11"/>
    <property type="match status" value="1"/>
</dbReference>
<dbReference type="InterPro" id="IPR018201">
    <property type="entry name" value="Ketoacyl_synth_AS"/>
</dbReference>
<dbReference type="Pfam" id="PF21394">
    <property type="entry name" value="Beta-ketacyl_N"/>
    <property type="match status" value="1"/>
</dbReference>
<dbReference type="InterPro" id="IPR042104">
    <property type="entry name" value="PKS_dehydratase_sf"/>
</dbReference>
<dbReference type="InterPro" id="IPR049490">
    <property type="entry name" value="C883_1060-like_KR_N"/>
</dbReference>
<dbReference type="PROSITE" id="PS52019">
    <property type="entry name" value="PKS_MFAS_DH"/>
    <property type="match status" value="2"/>
</dbReference>